<dbReference type="Gene3D" id="3.40.720.10">
    <property type="entry name" value="Alkaline Phosphatase, subunit A"/>
    <property type="match status" value="1"/>
</dbReference>
<dbReference type="InterPro" id="IPR000917">
    <property type="entry name" value="Sulfatase_N"/>
</dbReference>
<evidence type="ECO:0000256" key="1">
    <source>
        <dbReference type="ARBA" id="ARBA00008779"/>
    </source>
</evidence>
<keyword evidence="2" id="KW-0479">Metal-binding</keyword>
<keyword evidence="5" id="KW-0472">Membrane</keyword>
<dbReference type="PANTHER" id="PTHR42693">
    <property type="entry name" value="ARYLSULFATASE FAMILY MEMBER"/>
    <property type="match status" value="1"/>
</dbReference>
<feature type="transmembrane region" description="Helical" evidence="5">
    <location>
        <begin position="22"/>
        <end position="43"/>
    </location>
</feature>
<protein>
    <submittedName>
        <fullName evidence="7">Arylsulfatase</fullName>
    </submittedName>
</protein>
<dbReference type="Pfam" id="PF00884">
    <property type="entry name" value="Sulfatase"/>
    <property type="match status" value="1"/>
</dbReference>
<name>A0A6C2U5W2_PONDE</name>
<dbReference type="GO" id="GO:0046872">
    <property type="term" value="F:metal ion binding"/>
    <property type="evidence" value="ECO:0007669"/>
    <property type="project" value="UniProtKB-KW"/>
</dbReference>
<evidence type="ECO:0000259" key="6">
    <source>
        <dbReference type="Pfam" id="PF00884"/>
    </source>
</evidence>
<evidence type="ECO:0000256" key="3">
    <source>
        <dbReference type="ARBA" id="ARBA00022801"/>
    </source>
</evidence>
<dbReference type="InterPro" id="IPR017850">
    <property type="entry name" value="Alkaline_phosphatase_core_sf"/>
</dbReference>
<keyword evidence="4" id="KW-0106">Calcium</keyword>
<reference evidence="7 8" key="1">
    <citation type="submission" date="2019-04" db="EMBL/GenBank/DDBJ databases">
        <authorList>
            <person name="Van Vliet M D."/>
        </authorList>
    </citation>
    <scope>NUCLEOTIDE SEQUENCE [LARGE SCALE GENOMIC DNA]</scope>
    <source>
        <strain evidence="7 8">F1</strain>
    </source>
</reference>
<organism evidence="7 8">
    <name type="scientific">Pontiella desulfatans</name>
    <dbReference type="NCBI Taxonomy" id="2750659"/>
    <lineage>
        <taxon>Bacteria</taxon>
        <taxon>Pseudomonadati</taxon>
        <taxon>Kiritimatiellota</taxon>
        <taxon>Kiritimatiellia</taxon>
        <taxon>Kiritimatiellales</taxon>
        <taxon>Pontiellaceae</taxon>
        <taxon>Pontiella</taxon>
    </lineage>
</organism>
<keyword evidence="8" id="KW-1185">Reference proteome</keyword>
<proteinExistence type="inferred from homology"/>
<dbReference type="GO" id="GO:0004065">
    <property type="term" value="F:arylsulfatase activity"/>
    <property type="evidence" value="ECO:0007669"/>
    <property type="project" value="TreeGrafter"/>
</dbReference>
<keyword evidence="5" id="KW-1133">Transmembrane helix</keyword>
<dbReference type="InterPro" id="IPR050738">
    <property type="entry name" value="Sulfatase"/>
</dbReference>
<sequence>MRTVLPGRPCIRYIAMVINKKLYWNSAVGIWAFLVGAAAVGAARPNVVFVMLDDLGYAQVEAFGRGLSAEDCDPKLLAHVEEQADYSLDEAMRLMKKATPTLSRMADGGVRFNNAFACSNLCAPSRIGVSTGVLQNRWGIYRNIDTEAHGLKPNSHLAEKLQELGYATAHIGKWHVGSHDKAMVHRYLEKHKVPNPEQYTYWTMGKYWSIHQELKRDGYEGSTAPKDHALNNGFDYYFGYNQWECPFYKANNVWEGFRHAGVIQDYNTDVFTDKALAFMEKSLGEKKPFYVQLHYHAVHSPLDPKAPAKYYDRFDSGSKTLNNFYAHVFGVDENVRRIFQWLEEKGVAENTLLVFTSDNGGAVGGKSCLPGNAPYVGHKGMMHLGGFRVPLFFHWPVKINQPLGKEQLVSTLDILPTIIDAAGGMVPPEIDGKSLLPQILENSEARVRDHLAIGGIHARVWAFNGATSFFEHNESREKAPSGYIVADDRYVLRFVSETVSNLYKDAVDGIPAHYELYDYRADPGERNNLIDAMPEKAGQLKSIWKRESAAYPKPVRWETAKWKAIMNP</sequence>
<dbReference type="SUPFAM" id="SSF53649">
    <property type="entry name" value="Alkaline phosphatase-like"/>
    <property type="match status" value="1"/>
</dbReference>
<dbReference type="PROSITE" id="PS00149">
    <property type="entry name" value="SULFATASE_2"/>
    <property type="match status" value="1"/>
</dbReference>
<keyword evidence="3" id="KW-0378">Hydrolase</keyword>
<evidence type="ECO:0000256" key="4">
    <source>
        <dbReference type="ARBA" id="ARBA00022837"/>
    </source>
</evidence>
<dbReference type="InterPro" id="IPR024607">
    <property type="entry name" value="Sulfatase_CS"/>
</dbReference>
<dbReference type="EMBL" id="CAAHFG010000002">
    <property type="protein sequence ID" value="VGO15468.1"/>
    <property type="molecule type" value="Genomic_DNA"/>
</dbReference>
<keyword evidence="5" id="KW-0812">Transmembrane</keyword>
<dbReference type="AlphaFoldDB" id="A0A6C2U5W2"/>
<dbReference type="Proteomes" id="UP000366872">
    <property type="component" value="Unassembled WGS sequence"/>
</dbReference>
<evidence type="ECO:0000313" key="8">
    <source>
        <dbReference type="Proteomes" id="UP000366872"/>
    </source>
</evidence>
<comment type="similarity">
    <text evidence="1">Belongs to the sulfatase family.</text>
</comment>
<feature type="domain" description="Sulfatase N-terminal" evidence="6">
    <location>
        <begin position="45"/>
        <end position="423"/>
    </location>
</feature>
<dbReference type="Gene3D" id="3.30.1120.10">
    <property type="match status" value="1"/>
</dbReference>
<accession>A0A6C2U5W2</accession>
<gene>
    <name evidence="7" type="ORF">PDESU_04051</name>
</gene>
<dbReference type="PANTHER" id="PTHR42693:SF53">
    <property type="entry name" value="ENDO-4-O-SULFATASE"/>
    <property type="match status" value="1"/>
</dbReference>
<evidence type="ECO:0000256" key="5">
    <source>
        <dbReference type="SAM" id="Phobius"/>
    </source>
</evidence>
<evidence type="ECO:0000256" key="2">
    <source>
        <dbReference type="ARBA" id="ARBA00022723"/>
    </source>
</evidence>
<evidence type="ECO:0000313" key="7">
    <source>
        <dbReference type="EMBL" id="VGO15468.1"/>
    </source>
</evidence>